<feature type="compositionally biased region" description="Basic and acidic residues" evidence="1">
    <location>
        <begin position="25"/>
        <end position="38"/>
    </location>
</feature>
<sequence length="56" mass="6480">MAKSKKTEKVVVNNPVAKHMETFNKPKTFTDRKKDNKNGKIKHKGRYDASFDVSKE</sequence>
<dbReference type="Proteomes" id="UP000223891">
    <property type="component" value="Segment"/>
</dbReference>
<evidence type="ECO:0000313" key="2">
    <source>
        <dbReference type="EMBL" id="AMM43627.1"/>
    </source>
</evidence>
<feature type="compositionally biased region" description="Basic and acidic residues" evidence="1">
    <location>
        <begin position="46"/>
        <end position="56"/>
    </location>
</feature>
<dbReference type="EMBL" id="KU574722">
    <property type="protein sequence ID" value="AMM43627.1"/>
    <property type="molecule type" value="Genomic_DNA"/>
</dbReference>
<evidence type="ECO:0000313" key="3">
    <source>
        <dbReference type="Proteomes" id="UP000223891"/>
    </source>
</evidence>
<reference evidence="3" key="1">
    <citation type="submission" date="2016-01" db="EMBL/GenBank/DDBJ databases">
        <title>Isolation and Characterization of Enterobacteria phage CBB.</title>
        <authorList>
            <person name="Buttimer C.T.H."/>
            <person name="Hendrix H."/>
            <person name="Alexandre H."/>
            <person name="O'Mahony J."/>
            <person name="Lavigne R."/>
            <person name="Coffey A."/>
        </authorList>
    </citation>
    <scope>NUCLEOTIDE SEQUENCE [LARGE SCALE GENOMIC DNA]</scope>
</reference>
<dbReference type="InterPro" id="IPR055654">
    <property type="entry name" value="DUF7230"/>
</dbReference>
<keyword evidence="3" id="KW-1185">Reference proteome</keyword>
<organism evidence="2 3">
    <name type="scientific">Pectobacterium phage vB_PcaM_CBB</name>
    <dbReference type="NCBI Taxonomy" id="2772511"/>
    <lineage>
        <taxon>Viruses</taxon>
        <taxon>Duplodnaviria</taxon>
        <taxon>Heunggongvirae</taxon>
        <taxon>Uroviricota</taxon>
        <taxon>Caudoviricetes</taxon>
        <taxon>Mimasvirus</taxon>
        <taxon>Mimasvirus CBB</taxon>
    </lineage>
</organism>
<accession>A0A1L2CUF2</accession>
<feature type="region of interest" description="Disordered" evidence="1">
    <location>
        <begin position="25"/>
        <end position="56"/>
    </location>
</feature>
<gene>
    <name evidence="2" type="ORF">CBB_62</name>
</gene>
<proteinExistence type="predicted"/>
<protein>
    <submittedName>
        <fullName evidence="2">Uncharacterized protein</fullName>
    </submittedName>
</protein>
<name>A0A1L2CUF2_9CAUD</name>
<evidence type="ECO:0000256" key="1">
    <source>
        <dbReference type="SAM" id="MobiDB-lite"/>
    </source>
</evidence>
<dbReference type="Pfam" id="PF23876">
    <property type="entry name" value="DUF7230"/>
    <property type="match status" value="1"/>
</dbReference>